<accession>A0A2M6WC83</accession>
<dbReference type="InterPro" id="IPR011990">
    <property type="entry name" value="TPR-like_helical_dom_sf"/>
</dbReference>
<gene>
    <name evidence="4" type="ORF">COU22_02330</name>
</gene>
<dbReference type="Pfam" id="PF14559">
    <property type="entry name" value="TPR_19"/>
    <property type="match status" value="2"/>
</dbReference>
<dbReference type="PROSITE" id="PS50005">
    <property type="entry name" value="TPR"/>
    <property type="match status" value="3"/>
</dbReference>
<feature type="repeat" description="TPR" evidence="3">
    <location>
        <begin position="111"/>
        <end position="144"/>
    </location>
</feature>
<dbReference type="Proteomes" id="UP000230543">
    <property type="component" value="Unassembled WGS sequence"/>
</dbReference>
<dbReference type="SUPFAM" id="SSF48452">
    <property type="entry name" value="TPR-like"/>
    <property type="match status" value="1"/>
</dbReference>
<dbReference type="SMART" id="SM00028">
    <property type="entry name" value="TPR"/>
    <property type="match status" value="3"/>
</dbReference>
<feature type="repeat" description="TPR" evidence="3">
    <location>
        <begin position="14"/>
        <end position="47"/>
    </location>
</feature>
<dbReference type="Gene3D" id="1.25.40.10">
    <property type="entry name" value="Tetratricopeptide repeat domain"/>
    <property type="match status" value="2"/>
</dbReference>
<evidence type="ECO:0000256" key="2">
    <source>
        <dbReference type="ARBA" id="ARBA00022803"/>
    </source>
</evidence>
<dbReference type="PANTHER" id="PTHR45586">
    <property type="entry name" value="TPR REPEAT-CONTAINING PROTEIN PA4667"/>
    <property type="match status" value="1"/>
</dbReference>
<dbReference type="AlphaFoldDB" id="A0A2M6WC83"/>
<keyword evidence="2 3" id="KW-0802">TPR repeat</keyword>
<evidence type="ECO:0000313" key="5">
    <source>
        <dbReference type="Proteomes" id="UP000230543"/>
    </source>
</evidence>
<feature type="non-terminal residue" evidence="4">
    <location>
        <position position="1"/>
    </location>
</feature>
<keyword evidence="1" id="KW-0677">Repeat</keyword>
<evidence type="ECO:0000256" key="1">
    <source>
        <dbReference type="ARBA" id="ARBA00022737"/>
    </source>
</evidence>
<protein>
    <submittedName>
        <fullName evidence="4">Uncharacterized protein</fullName>
    </submittedName>
</protein>
<feature type="repeat" description="TPR" evidence="3">
    <location>
        <begin position="77"/>
        <end position="110"/>
    </location>
</feature>
<evidence type="ECO:0000313" key="4">
    <source>
        <dbReference type="EMBL" id="PIT90409.1"/>
    </source>
</evidence>
<dbReference type="InterPro" id="IPR051012">
    <property type="entry name" value="CellSynth/LPSAsmb/PSIAsmb"/>
</dbReference>
<reference evidence="5" key="1">
    <citation type="submission" date="2017-09" db="EMBL/GenBank/DDBJ databases">
        <title>Depth-based differentiation of microbial function through sediment-hosted aquifers and enrichment of novel symbionts in the deep terrestrial subsurface.</title>
        <authorList>
            <person name="Probst A.J."/>
            <person name="Ladd B."/>
            <person name="Jarett J.K."/>
            <person name="Geller-Mcgrath D.E."/>
            <person name="Sieber C.M.K."/>
            <person name="Emerson J.B."/>
            <person name="Anantharaman K."/>
            <person name="Thomas B.C."/>
            <person name="Malmstrom R."/>
            <person name="Stieglmeier M."/>
            <person name="Klingl A."/>
            <person name="Woyke T."/>
            <person name="Ryan C.M."/>
            <person name="Banfield J.F."/>
        </authorList>
    </citation>
    <scope>NUCLEOTIDE SEQUENCE [LARGE SCALE GENOMIC DNA]</scope>
</reference>
<evidence type="ECO:0000256" key="3">
    <source>
        <dbReference type="PROSITE-ProRule" id="PRU00339"/>
    </source>
</evidence>
<proteinExistence type="predicted"/>
<name>A0A2M6WC83_9BACT</name>
<organism evidence="4 5">
    <name type="scientific">Candidatus Komeilibacteria bacterium CG10_big_fil_rev_8_21_14_0_10_41_13</name>
    <dbReference type="NCBI Taxonomy" id="1974476"/>
    <lineage>
        <taxon>Bacteria</taxon>
        <taxon>Candidatus Komeiliibacteriota</taxon>
    </lineage>
</organism>
<dbReference type="EMBL" id="PFBO01000080">
    <property type="protein sequence ID" value="PIT90409.1"/>
    <property type="molecule type" value="Genomic_DNA"/>
</dbReference>
<sequence>EHLKEALKISPNKHQIYFALAENYMKQGDGERAFKILEKAVELTPQYETAKVNLAFLAAILSRHEVVQEMISVEIGAQNLAKIGNGYINSQQFDRAIELYSQASQKDLNNPEYHAVLAGLYLNQGFREEAIEEANKAKELDPENYGDKVDEFLQNVKAR</sequence>
<comment type="caution">
    <text evidence="4">The sequence shown here is derived from an EMBL/GenBank/DDBJ whole genome shotgun (WGS) entry which is preliminary data.</text>
</comment>
<dbReference type="PANTHER" id="PTHR45586:SF1">
    <property type="entry name" value="LIPOPOLYSACCHARIDE ASSEMBLY PROTEIN B"/>
    <property type="match status" value="1"/>
</dbReference>
<dbReference type="InterPro" id="IPR019734">
    <property type="entry name" value="TPR_rpt"/>
</dbReference>